<feature type="transmembrane region" description="Helical" evidence="7">
    <location>
        <begin position="7"/>
        <end position="40"/>
    </location>
</feature>
<sequence>MQLLTQLPLLIGLVVIWVVLWGHIDLISVVTGIVFSLIVVRVFELPPVLLSGRMHLGYSFVLLAKVLGWLVGSTFQMAWLAVRPQAPPQASIIASRMRVHSDWLLTLAAEINMLVPGSAVVEVDRMRGILYLHVLDADTDEKIAKARVAAEKIEDAVVVALGNHEDIALINDDRAERGMPPLFASRRQRRYEERREAARRAREAEWEAGL</sequence>
<comment type="similarity">
    <text evidence="2">Belongs to the CPA3 antiporters (TC 2.A.63) subunit E family.</text>
</comment>
<gene>
    <name evidence="8" type="ORF">ACFSW7_13285</name>
</gene>
<keyword evidence="3" id="KW-1003">Cell membrane</keyword>
<protein>
    <submittedName>
        <fullName evidence="8">Na+/H+ antiporter subunit E</fullName>
    </submittedName>
</protein>
<comment type="caution">
    <text evidence="8">The sequence shown here is derived from an EMBL/GenBank/DDBJ whole genome shotgun (WGS) entry which is preliminary data.</text>
</comment>
<evidence type="ECO:0000256" key="1">
    <source>
        <dbReference type="ARBA" id="ARBA00004651"/>
    </source>
</evidence>
<proteinExistence type="inferred from homology"/>
<accession>A0ABW5V3X9</accession>
<dbReference type="PANTHER" id="PTHR34584">
    <property type="entry name" value="NA(+)/H(+) ANTIPORTER SUBUNIT E1"/>
    <property type="match status" value="1"/>
</dbReference>
<name>A0ABW5V3X9_9MICO</name>
<comment type="subcellular location">
    <subcellularLocation>
        <location evidence="1">Cell membrane</location>
        <topology evidence="1">Multi-pass membrane protein</topology>
    </subcellularLocation>
</comment>
<dbReference type="EMBL" id="JBHUNE010000010">
    <property type="protein sequence ID" value="MFD2759352.1"/>
    <property type="molecule type" value="Genomic_DNA"/>
</dbReference>
<dbReference type="PANTHER" id="PTHR34584:SF1">
    <property type="entry name" value="NA(+)_H(+) ANTIPORTER SUBUNIT E1"/>
    <property type="match status" value="1"/>
</dbReference>
<dbReference type="NCBIfam" id="NF006521">
    <property type="entry name" value="PRK08965.1-5"/>
    <property type="match status" value="1"/>
</dbReference>
<evidence type="ECO:0000256" key="3">
    <source>
        <dbReference type="ARBA" id="ARBA00022475"/>
    </source>
</evidence>
<keyword evidence="5 7" id="KW-1133">Transmembrane helix</keyword>
<dbReference type="Proteomes" id="UP001597492">
    <property type="component" value="Unassembled WGS sequence"/>
</dbReference>
<evidence type="ECO:0000256" key="2">
    <source>
        <dbReference type="ARBA" id="ARBA00006228"/>
    </source>
</evidence>
<keyword evidence="9" id="KW-1185">Reference proteome</keyword>
<organism evidence="8 9">
    <name type="scientific">Gulosibacter faecalis</name>
    <dbReference type="NCBI Taxonomy" id="272240"/>
    <lineage>
        <taxon>Bacteria</taxon>
        <taxon>Bacillati</taxon>
        <taxon>Actinomycetota</taxon>
        <taxon>Actinomycetes</taxon>
        <taxon>Micrococcales</taxon>
        <taxon>Microbacteriaceae</taxon>
        <taxon>Gulosibacter</taxon>
    </lineage>
</organism>
<dbReference type="RefSeq" id="WP_390296084.1">
    <property type="nucleotide sequence ID" value="NZ_JBHUNE010000010.1"/>
</dbReference>
<evidence type="ECO:0000256" key="5">
    <source>
        <dbReference type="ARBA" id="ARBA00022989"/>
    </source>
</evidence>
<feature type="transmembrane region" description="Helical" evidence="7">
    <location>
        <begin position="60"/>
        <end position="82"/>
    </location>
</feature>
<dbReference type="Pfam" id="PF01899">
    <property type="entry name" value="MNHE"/>
    <property type="match status" value="1"/>
</dbReference>
<evidence type="ECO:0000313" key="8">
    <source>
        <dbReference type="EMBL" id="MFD2759352.1"/>
    </source>
</evidence>
<evidence type="ECO:0000256" key="4">
    <source>
        <dbReference type="ARBA" id="ARBA00022692"/>
    </source>
</evidence>
<reference evidence="9" key="1">
    <citation type="journal article" date="2019" name="Int. J. Syst. Evol. Microbiol.">
        <title>The Global Catalogue of Microorganisms (GCM) 10K type strain sequencing project: providing services to taxonomists for standard genome sequencing and annotation.</title>
        <authorList>
            <consortium name="The Broad Institute Genomics Platform"/>
            <consortium name="The Broad Institute Genome Sequencing Center for Infectious Disease"/>
            <person name="Wu L."/>
            <person name="Ma J."/>
        </authorList>
    </citation>
    <scope>NUCLEOTIDE SEQUENCE [LARGE SCALE GENOMIC DNA]</scope>
    <source>
        <strain evidence="9">TISTR 1514</strain>
    </source>
</reference>
<dbReference type="InterPro" id="IPR002758">
    <property type="entry name" value="Cation_antiport_E"/>
</dbReference>
<keyword evidence="6 7" id="KW-0472">Membrane</keyword>
<evidence type="ECO:0000256" key="7">
    <source>
        <dbReference type="SAM" id="Phobius"/>
    </source>
</evidence>
<evidence type="ECO:0000256" key="6">
    <source>
        <dbReference type="ARBA" id="ARBA00023136"/>
    </source>
</evidence>
<evidence type="ECO:0000313" key="9">
    <source>
        <dbReference type="Proteomes" id="UP001597492"/>
    </source>
</evidence>
<keyword evidence="4 7" id="KW-0812">Transmembrane</keyword>